<reference evidence="2" key="1">
    <citation type="journal article" date="2006" name="PLoS Biol.">
        <title>Macronuclear genome sequence of the ciliate Tetrahymena thermophila, a model eukaryote.</title>
        <authorList>
            <person name="Eisen J.A."/>
            <person name="Coyne R.S."/>
            <person name="Wu M."/>
            <person name="Wu D."/>
            <person name="Thiagarajan M."/>
            <person name="Wortman J.R."/>
            <person name="Badger J.H."/>
            <person name="Ren Q."/>
            <person name="Amedeo P."/>
            <person name="Jones K.M."/>
            <person name="Tallon L.J."/>
            <person name="Delcher A.L."/>
            <person name="Salzberg S.L."/>
            <person name="Silva J.C."/>
            <person name="Haas B.J."/>
            <person name="Majoros W.H."/>
            <person name="Farzad M."/>
            <person name="Carlton J.M."/>
            <person name="Smith R.K. Jr."/>
            <person name="Garg J."/>
            <person name="Pearlman R.E."/>
            <person name="Karrer K.M."/>
            <person name="Sun L."/>
            <person name="Manning G."/>
            <person name="Elde N.C."/>
            <person name="Turkewitz A.P."/>
            <person name="Asai D.J."/>
            <person name="Wilkes D.E."/>
            <person name="Wang Y."/>
            <person name="Cai H."/>
            <person name="Collins K."/>
            <person name="Stewart B.A."/>
            <person name="Lee S.R."/>
            <person name="Wilamowska K."/>
            <person name="Weinberg Z."/>
            <person name="Ruzzo W.L."/>
            <person name="Wloga D."/>
            <person name="Gaertig J."/>
            <person name="Frankel J."/>
            <person name="Tsao C.-C."/>
            <person name="Gorovsky M.A."/>
            <person name="Keeling P.J."/>
            <person name="Waller R.F."/>
            <person name="Patron N.J."/>
            <person name="Cherry J.M."/>
            <person name="Stover N.A."/>
            <person name="Krieger C.J."/>
            <person name="del Toro C."/>
            <person name="Ryder H.F."/>
            <person name="Williamson S.C."/>
            <person name="Barbeau R.A."/>
            <person name="Hamilton E.P."/>
            <person name="Orias E."/>
        </authorList>
    </citation>
    <scope>NUCLEOTIDE SEQUENCE [LARGE SCALE GENOMIC DNA]</scope>
    <source>
        <strain evidence="2">SB210</strain>
    </source>
</reference>
<keyword evidence="1" id="KW-0812">Transmembrane</keyword>
<sequence>MCSTRRGFIQSLHIRDISKIINQLQIIYMAKKISTLLFAFLKFPLKQQVAAPTIPEKAKQVIQIIGYKNYLDLQSYLKISQGISIEQTTAKTPHNIIIKTCIKNQFLLADCMIFYNCLALYFSAICV</sequence>
<dbReference type="EMBL" id="GG662245">
    <property type="protein sequence ID" value="EWS71074.1"/>
    <property type="molecule type" value="Genomic_DNA"/>
</dbReference>
<protein>
    <submittedName>
        <fullName evidence="1">Transmembrane protein, putative</fullName>
    </submittedName>
</protein>
<dbReference type="KEGG" id="tet:TTHERM_000646899"/>
<dbReference type="InParanoid" id="W7XE02"/>
<name>W7XE02_TETTS</name>
<keyword evidence="2" id="KW-1185">Reference proteome</keyword>
<dbReference type="Proteomes" id="UP000009168">
    <property type="component" value="Unassembled WGS sequence"/>
</dbReference>
<evidence type="ECO:0000313" key="1">
    <source>
        <dbReference type="EMBL" id="EWS71074.1"/>
    </source>
</evidence>
<keyword evidence="1" id="KW-0472">Membrane</keyword>
<evidence type="ECO:0000313" key="2">
    <source>
        <dbReference type="Proteomes" id="UP000009168"/>
    </source>
</evidence>
<gene>
    <name evidence="1" type="ORF">TTHERM_000646899</name>
</gene>
<dbReference type="RefSeq" id="XP_012656373.1">
    <property type="nucleotide sequence ID" value="XM_012800919.1"/>
</dbReference>
<accession>W7XE02</accession>
<organism evidence="1 2">
    <name type="scientific">Tetrahymena thermophila (strain SB210)</name>
    <dbReference type="NCBI Taxonomy" id="312017"/>
    <lineage>
        <taxon>Eukaryota</taxon>
        <taxon>Sar</taxon>
        <taxon>Alveolata</taxon>
        <taxon>Ciliophora</taxon>
        <taxon>Intramacronucleata</taxon>
        <taxon>Oligohymenophorea</taxon>
        <taxon>Hymenostomatida</taxon>
        <taxon>Tetrahymenina</taxon>
        <taxon>Tetrahymenidae</taxon>
        <taxon>Tetrahymena</taxon>
    </lineage>
</organism>
<proteinExistence type="predicted"/>
<dbReference type="AlphaFoldDB" id="W7XE02"/>
<dbReference type="GeneID" id="24439992"/>